<feature type="non-terminal residue" evidence="1">
    <location>
        <position position="1"/>
    </location>
</feature>
<accession>X1EP07</accession>
<name>X1EP07_9ZZZZ</name>
<protein>
    <submittedName>
        <fullName evidence="1">Uncharacterized protein</fullName>
    </submittedName>
</protein>
<dbReference type="EMBL" id="BARU01003260">
    <property type="protein sequence ID" value="GAH22050.1"/>
    <property type="molecule type" value="Genomic_DNA"/>
</dbReference>
<evidence type="ECO:0000313" key="1">
    <source>
        <dbReference type="EMBL" id="GAH22050.1"/>
    </source>
</evidence>
<organism evidence="1">
    <name type="scientific">marine sediment metagenome</name>
    <dbReference type="NCBI Taxonomy" id="412755"/>
    <lineage>
        <taxon>unclassified sequences</taxon>
        <taxon>metagenomes</taxon>
        <taxon>ecological metagenomes</taxon>
    </lineage>
</organism>
<gene>
    <name evidence="1" type="ORF">S03H2_07167</name>
</gene>
<comment type="caution">
    <text evidence="1">The sequence shown here is derived from an EMBL/GenBank/DDBJ whole genome shotgun (WGS) entry which is preliminary data.</text>
</comment>
<sequence length="83" mass="8754">WGDILGAIGGVVGALYLDAPYDLVSAMVGGYLSTDLWNQAMRLLPMRVAVPPTLVYTPGTVVRPPVTVPPSAVVATRGRYVIT</sequence>
<reference evidence="1" key="1">
    <citation type="journal article" date="2014" name="Front. Microbiol.">
        <title>High frequency of phylogenetically diverse reductive dehalogenase-homologous genes in deep subseafloor sedimentary metagenomes.</title>
        <authorList>
            <person name="Kawai M."/>
            <person name="Futagami T."/>
            <person name="Toyoda A."/>
            <person name="Takaki Y."/>
            <person name="Nishi S."/>
            <person name="Hori S."/>
            <person name="Arai W."/>
            <person name="Tsubouchi T."/>
            <person name="Morono Y."/>
            <person name="Uchiyama I."/>
            <person name="Ito T."/>
            <person name="Fujiyama A."/>
            <person name="Inagaki F."/>
            <person name="Takami H."/>
        </authorList>
    </citation>
    <scope>NUCLEOTIDE SEQUENCE</scope>
    <source>
        <strain evidence="1">Expedition CK06-06</strain>
    </source>
</reference>
<proteinExistence type="predicted"/>
<dbReference type="AlphaFoldDB" id="X1EP07"/>